<protein>
    <submittedName>
        <fullName evidence="1">Uncharacterized protein</fullName>
    </submittedName>
</protein>
<organism evidence="1 2">
    <name type="scientific">Candidatus Avipropionibacterium avicola</name>
    <dbReference type="NCBI Taxonomy" id="2840701"/>
    <lineage>
        <taxon>Bacteria</taxon>
        <taxon>Bacillati</taxon>
        <taxon>Actinomycetota</taxon>
        <taxon>Actinomycetes</taxon>
        <taxon>Propionibacteriales</taxon>
        <taxon>Propionibacteriaceae</taxon>
        <taxon>Propionibacteriaceae incertae sedis</taxon>
        <taxon>Candidatus Avipropionibacterium</taxon>
    </lineage>
</organism>
<comment type="caution">
    <text evidence="1">The sequence shown here is derived from an EMBL/GenBank/DDBJ whole genome shotgun (WGS) entry which is preliminary data.</text>
</comment>
<reference evidence="1" key="2">
    <citation type="journal article" date="2021" name="PeerJ">
        <title>Extensive microbial diversity within the chicken gut microbiome revealed by metagenomics and culture.</title>
        <authorList>
            <person name="Gilroy R."/>
            <person name="Ravi A."/>
            <person name="Getino M."/>
            <person name="Pursley I."/>
            <person name="Horton D.L."/>
            <person name="Alikhan N.F."/>
            <person name="Baker D."/>
            <person name="Gharbi K."/>
            <person name="Hall N."/>
            <person name="Watson M."/>
            <person name="Adriaenssens E.M."/>
            <person name="Foster-Nyarko E."/>
            <person name="Jarju S."/>
            <person name="Secka A."/>
            <person name="Antonio M."/>
            <person name="Oren A."/>
            <person name="Chaudhuri R.R."/>
            <person name="La Ragione R."/>
            <person name="Hildebrand F."/>
            <person name="Pallen M.J."/>
        </authorList>
    </citation>
    <scope>NUCLEOTIDE SEQUENCE</scope>
    <source>
        <strain evidence="1">ChiGjej1B1-24693</strain>
    </source>
</reference>
<evidence type="ECO:0000313" key="1">
    <source>
        <dbReference type="EMBL" id="HIT75406.1"/>
    </source>
</evidence>
<dbReference type="AlphaFoldDB" id="A0A9D1KMF0"/>
<name>A0A9D1KMF0_9ACTN</name>
<dbReference type="EMBL" id="DVLP01000224">
    <property type="protein sequence ID" value="HIT75406.1"/>
    <property type="molecule type" value="Genomic_DNA"/>
</dbReference>
<gene>
    <name evidence="1" type="ORF">IAA98_07470</name>
</gene>
<evidence type="ECO:0000313" key="2">
    <source>
        <dbReference type="Proteomes" id="UP000886842"/>
    </source>
</evidence>
<dbReference type="Proteomes" id="UP000886842">
    <property type="component" value="Unassembled WGS sequence"/>
</dbReference>
<proteinExistence type="predicted"/>
<sequence>MDTTLDPTLLGKSTVSSELNSGLTVSLPEACRLSDALVQQLRMRLTLDPAADEHARHIKDLRAQMERIRDQVGLEPAHTRATAQGTLARLVRRLETIAEKAGRGADVGGLIGPLELDAARFERDLIVGGVQRREARDKVQAARERVSDLESRETALHKLAEQCVRTVVPAPRYAVPDVEALGPIPNTAEAIEDYLTKLDRVGQAMTMAQEAYTQALNERRLMVARLEKQRVESERDGLDDQPDVVRAHAMALETLNRTPAPMPLCRHLVEYHQVCLAFWRSRRGTSSGTTGGTR</sequence>
<accession>A0A9D1KMF0</accession>
<reference evidence="1" key="1">
    <citation type="submission" date="2020-10" db="EMBL/GenBank/DDBJ databases">
        <authorList>
            <person name="Gilroy R."/>
        </authorList>
    </citation>
    <scope>NUCLEOTIDE SEQUENCE</scope>
    <source>
        <strain evidence="1">ChiGjej1B1-24693</strain>
    </source>
</reference>